<reference evidence="3" key="1">
    <citation type="submission" date="2019-04" db="EMBL/GenBank/DDBJ databases">
        <title>Friends and foes A comparative genomics studyof 23 Aspergillus species from section Flavi.</title>
        <authorList>
            <consortium name="DOE Joint Genome Institute"/>
            <person name="Kjaerbolling I."/>
            <person name="Vesth T."/>
            <person name="Frisvad J.C."/>
            <person name="Nybo J.L."/>
            <person name="Theobald S."/>
            <person name="Kildgaard S."/>
            <person name="Isbrandt T."/>
            <person name="Kuo A."/>
            <person name="Sato A."/>
            <person name="Lyhne E.K."/>
            <person name="Kogle M.E."/>
            <person name="Wiebenga A."/>
            <person name="Kun R.S."/>
            <person name="Lubbers R.J."/>
            <person name="Makela M.R."/>
            <person name="Barry K."/>
            <person name="Chovatia M."/>
            <person name="Clum A."/>
            <person name="Daum C."/>
            <person name="Haridas S."/>
            <person name="He G."/>
            <person name="LaButti K."/>
            <person name="Lipzen A."/>
            <person name="Mondo S."/>
            <person name="Riley R."/>
            <person name="Salamov A."/>
            <person name="Simmons B.A."/>
            <person name="Magnuson J.K."/>
            <person name="Henrissat B."/>
            <person name="Mortensen U.H."/>
            <person name="Larsen T.O."/>
            <person name="Devries R.P."/>
            <person name="Grigoriev I.V."/>
            <person name="Machida M."/>
            <person name="Baker S.E."/>
            <person name="Andersen M.R."/>
        </authorList>
    </citation>
    <scope>NUCLEOTIDE SEQUENCE [LARGE SCALE GENOMIC DNA]</scope>
    <source>
        <strain evidence="3">CBS 130015</strain>
    </source>
</reference>
<proteinExistence type="predicted"/>
<evidence type="ECO:0000313" key="2">
    <source>
        <dbReference type="EMBL" id="KAE8320269.1"/>
    </source>
</evidence>
<name>A0A5N6WKG5_9EURO</name>
<protein>
    <submittedName>
        <fullName evidence="2">Uncharacterized protein</fullName>
    </submittedName>
</protein>
<gene>
    <name evidence="2" type="ORF">BDV41DRAFT_7625</name>
</gene>
<dbReference type="EMBL" id="ML738292">
    <property type="protein sequence ID" value="KAE8320269.1"/>
    <property type="molecule type" value="Genomic_DNA"/>
</dbReference>
<dbReference type="AlphaFoldDB" id="A0A5N6WKG5"/>
<feature type="region of interest" description="Disordered" evidence="1">
    <location>
        <begin position="1"/>
        <end position="145"/>
    </location>
</feature>
<evidence type="ECO:0000256" key="1">
    <source>
        <dbReference type="SAM" id="MobiDB-lite"/>
    </source>
</evidence>
<sequence>MDPVHRTPTMEVAPHMADSAHAPRPGTLAPELPTAAPAPDRVTSTPSQQALEPQPGTQTPAVAPQPGQELRQATAAKTPVATTLPLQAEPILHPPQAHTPALRPPVSLRPRLEPGPIVPRRREHSTPLPPAARPRSRTTRLHPLPGTVVHMTPLRQRWVETATMQDHGTKTERLVLNVIYCGV</sequence>
<evidence type="ECO:0000313" key="3">
    <source>
        <dbReference type="Proteomes" id="UP000325433"/>
    </source>
</evidence>
<dbReference type="Proteomes" id="UP000325433">
    <property type="component" value="Unassembled WGS sequence"/>
</dbReference>
<organism evidence="2 3">
    <name type="scientific">Aspergillus transmontanensis</name>
    <dbReference type="NCBI Taxonomy" id="1034304"/>
    <lineage>
        <taxon>Eukaryota</taxon>
        <taxon>Fungi</taxon>
        <taxon>Dikarya</taxon>
        <taxon>Ascomycota</taxon>
        <taxon>Pezizomycotina</taxon>
        <taxon>Eurotiomycetes</taxon>
        <taxon>Eurotiomycetidae</taxon>
        <taxon>Eurotiales</taxon>
        <taxon>Aspergillaceae</taxon>
        <taxon>Aspergillus</taxon>
        <taxon>Aspergillus subgen. Circumdati</taxon>
    </lineage>
</organism>
<keyword evidence="3" id="KW-1185">Reference proteome</keyword>
<feature type="compositionally biased region" description="Low complexity" evidence="1">
    <location>
        <begin position="27"/>
        <end position="39"/>
    </location>
</feature>
<accession>A0A5N6WKG5</accession>
<feature type="compositionally biased region" description="Polar residues" evidence="1">
    <location>
        <begin position="42"/>
        <end position="60"/>
    </location>
</feature>